<organism evidence="2 3">
    <name type="scientific">Polyporus arcularius HHB13444</name>
    <dbReference type="NCBI Taxonomy" id="1314778"/>
    <lineage>
        <taxon>Eukaryota</taxon>
        <taxon>Fungi</taxon>
        <taxon>Dikarya</taxon>
        <taxon>Basidiomycota</taxon>
        <taxon>Agaricomycotina</taxon>
        <taxon>Agaricomycetes</taxon>
        <taxon>Polyporales</taxon>
        <taxon>Polyporaceae</taxon>
        <taxon>Polyporus</taxon>
    </lineage>
</organism>
<evidence type="ECO:0000256" key="1">
    <source>
        <dbReference type="SAM" id="Phobius"/>
    </source>
</evidence>
<dbReference type="Proteomes" id="UP000308197">
    <property type="component" value="Unassembled WGS sequence"/>
</dbReference>
<protein>
    <recommendedName>
        <fullName evidence="4">SH3 domain-containing protein</fullName>
    </recommendedName>
</protein>
<dbReference type="STRING" id="1314778.A0A5C3PYV3"/>
<dbReference type="InParanoid" id="A0A5C3PYV3"/>
<evidence type="ECO:0000313" key="3">
    <source>
        <dbReference type="Proteomes" id="UP000308197"/>
    </source>
</evidence>
<evidence type="ECO:0000313" key="2">
    <source>
        <dbReference type="EMBL" id="TFK93959.1"/>
    </source>
</evidence>
<dbReference type="EMBL" id="ML210974">
    <property type="protein sequence ID" value="TFK93959.1"/>
    <property type="molecule type" value="Genomic_DNA"/>
</dbReference>
<gene>
    <name evidence="2" type="ORF">K466DRAFT_477569</name>
</gene>
<sequence>MAPHVSFVARAVSAEEDASNPTIIAGIIVAAVIGLGAALWLIIRWFRKRATTKREQLRVSAFVNFTNASDGSMNEKAPAGPGLSGKNLFSRTQLDSGVVMPERAVLRPGASRDEILQHYTAEGKLPRPFAPFAPPSLTSPGLAPDGMDMLPSGRPTSTASWLAPIFPLAGSRSSRRFSNMSAMSGTSSIGSNGASQKKIRQIFDPVLPDELVISLGETLRLVQQHDDGWCIVGRDSVFKPGEVEMGAIPAWCFLKPVKGLRAERPMRVSSLGVTVNLDAAPGIDHRDNVMSWSNF</sequence>
<dbReference type="AlphaFoldDB" id="A0A5C3PYV3"/>
<evidence type="ECO:0008006" key="4">
    <source>
        <dbReference type="Google" id="ProtNLM"/>
    </source>
</evidence>
<feature type="transmembrane region" description="Helical" evidence="1">
    <location>
        <begin position="23"/>
        <end position="46"/>
    </location>
</feature>
<reference evidence="2 3" key="1">
    <citation type="journal article" date="2019" name="Nat. Ecol. Evol.">
        <title>Megaphylogeny resolves global patterns of mushroom evolution.</title>
        <authorList>
            <person name="Varga T."/>
            <person name="Krizsan K."/>
            <person name="Foldi C."/>
            <person name="Dima B."/>
            <person name="Sanchez-Garcia M."/>
            <person name="Sanchez-Ramirez S."/>
            <person name="Szollosi G.J."/>
            <person name="Szarkandi J.G."/>
            <person name="Papp V."/>
            <person name="Albert L."/>
            <person name="Andreopoulos W."/>
            <person name="Angelini C."/>
            <person name="Antonin V."/>
            <person name="Barry K.W."/>
            <person name="Bougher N.L."/>
            <person name="Buchanan P."/>
            <person name="Buyck B."/>
            <person name="Bense V."/>
            <person name="Catcheside P."/>
            <person name="Chovatia M."/>
            <person name="Cooper J."/>
            <person name="Damon W."/>
            <person name="Desjardin D."/>
            <person name="Finy P."/>
            <person name="Geml J."/>
            <person name="Haridas S."/>
            <person name="Hughes K."/>
            <person name="Justo A."/>
            <person name="Karasinski D."/>
            <person name="Kautmanova I."/>
            <person name="Kiss B."/>
            <person name="Kocsube S."/>
            <person name="Kotiranta H."/>
            <person name="LaButti K.M."/>
            <person name="Lechner B.E."/>
            <person name="Liimatainen K."/>
            <person name="Lipzen A."/>
            <person name="Lukacs Z."/>
            <person name="Mihaltcheva S."/>
            <person name="Morgado L.N."/>
            <person name="Niskanen T."/>
            <person name="Noordeloos M.E."/>
            <person name="Ohm R.A."/>
            <person name="Ortiz-Santana B."/>
            <person name="Ovrebo C."/>
            <person name="Racz N."/>
            <person name="Riley R."/>
            <person name="Savchenko A."/>
            <person name="Shiryaev A."/>
            <person name="Soop K."/>
            <person name="Spirin V."/>
            <person name="Szebenyi C."/>
            <person name="Tomsovsky M."/>
            <person name="Tulloss R.E."/>
            <person name="Uehling J."/>
            <person name="Grigoriev I.V."/>
            <person name="Vagvolgyi C."/>
            <person name="Papp T."/>
            <person name="Martin F.M."/>
            <person name="Miettinen O."/>
            <person name="Hibbett D.S."/>
            <person name="Nagy L.G."/>
        </authorList>
    </citation>
    <scope>NUCLEOTIDE SEQUENCE [LARGE SCALE GENOMIC DNA]</scope>
    <source>
        <strain evidence="2 3">HHB13444</strain>
    </source>
</reference>
<keyword evidence="1" id="KW-0472">Membrane</keyword>
<name>A0A5C3PYV3_9APHY</name>
<keyword evidence="1" id="KW-1133">Transmembrane helix</keyword>
<proteinExistence type="predicted"/>
<keyword evidence="1" id="KW-0812">Transmembrane</keyword>
<keyword evidence="3" id="KW-1185">Reference proteome</keyword>
<accession>A0A5C3PYV3</accession>